<evidence type="ECO:0000256" key="1">
    <source>
        <dbReference type="SAM" id="MobiDB-lite"/>
    </source>
</evidence>
<dbReference type="OrthoDB" id="537655at2759"/>
<dbReference type="EMBL" id="GG663738">
    <property type="protein sequence ID" value="EEH57808.1"/>
    <property type="molecule type" value="Genomic_DNA"/>
</dbReference>
<name>C1MR28_MICPC</name>
<feature type="compositionally biased region" description="Basic and acidic residues" evidence="1">
    <location>
        <begin position="69"/>
        <end position="78"/>
    </location>
</feature>
<accession>C1MR28</accession>
<organism evidence="4">
    <name type="scientific">Micromonas pusilla (strain CCMP1545)</name>
    <name type="common">Picoplanktonic green alga</name>
    <dbReference type="NCBI Taxonomy" id="564608"/>
    <lineage>
        <taxon>Eukaryota</taxon>
        <taxon>Viridiplantae</taxon>
        <taxon>Chlorophyta</taxon>
        <taxon>Mamiellophyceae</taxon>
        <taxon>Mamiellales</taxon>
        <taxon>Mamiellaceae</taxon>
        <taxon>Micromonas</taxon>
    </lineage>
</organism>
<dbReference type="GeneID" id="9683671"/>
<dbReference type="KEGG" id="mpp:MICPUCDRAFT_57502"/>
<protein>
    <submittedName>
        <fullName evidence="3">Predicted protein</fullName>
    </submittedName>
</protein>
<evidence type="ECO:0000256" key="2">
    <source>
        <dbReference type="SAM" id="Phobius"/>
    </source>
</evidence>
<feature type="transmembrane region" description="Helical" evidence="2">
    <location>
        <begin position="15"/>
        <end position="32"/>
    </location>
</feature>
<proteinExistence type="predicted"/>
<dbReference type="RefSeq" id="XP_003057857.1">
    <property type="nucleotide sequence ID" value="XM_003057811.1"/>
</dbReference>
<dbReference type="Proteomes" id="UP000001876">
    <property type="component" value="Unassembled WGS sequence"/>
</dbReference>
<dbReference type="AlphaFoldDB" id="C1MR28"/>
<evidence type="ECO:0000313" key="3">
    <source>
        <dbReference type="EMBL" id="EEH57808.1"/>
    </source>
</evidence>
<keyword evidence="2" id="KW-0472">Membrane</keyword>
<sequence>MATKFLNTAFGLKEGGLAAWVVAGGIGYYWFYKPELAKREGEMAKAAHANALMKQPQYVEFVKQHEAGGAGKEKEKRKGWLGGLFGGGKKPKEPKT</sequence>
<feature type="region of interest" description="Disordered" evidence="1">
    <location>
        <begin position="69"/>
        <end position="96"/>
    </location>
</feature>
<evidence type="ECO:0000313" key="4">
    <source>
        <dbReference type="Proteomes" id="UP000001876"/>
    </source>
</evidence>
<keyword evidence="4" id="KW-1185">Reference proteome</keyword>
<reference evidence="3 4" key="1">
    <citation type="journal article" date="2009" name="Science">
        <title>Green evolution and dynamic adaptations revealed by genomes of the marine picoeukaryotes Micromonas.</title>
        <authorList>
            <person name="Worden A.Z."/>
            <person name="Lee J.H."/>
            <person name="Mock T."/>
            <person name="Rouze P."/>
            <person name="Simmons M.P."/>
            <person name="Aerts A.L."/>
            <person name="Allen A.E."/>
            <person name="Cuvelier M.L."/>
            <person name="Derelle E."/>
            <person name="Everett M.V."/>
            <person name="Foulon E."/>
            <person name="Grimwood J."/>
            <person name="Gundlach H."/>
            <person name="Henrissat B."/>
            <person name="Napoli C."/>
            <person name="McDonald S.M."/>
            <person name="Parker M.S."/>
            <person name="Rombauts S."/>
            <person name="Salamov A."/>
            <person name="Von Dassow P."/>
            <person name="Badger J.H."/>
            <person name="Coutinho P.M."/>
            <person name="Demir E."/>
            <person name="Dubchak I."/>
            <person name="Gentemann C."/>
            <person name="Eikrem W."/>
            <person name="Gready J.E."/>
            <person name="John U."/>
            <person name="Lanier W."/>
            <person name="Lindquist E.A."/>
            <person name="Lucas S."/>
            <person name="Mayer K.F."/>
            <person name="Moreau H."/>
            <person name="Not F."/>
            <person name="Otillar R."/>
            <person name="Panaud O."/>
            <person name="Pangilinan J."/>
            <person name="Paulsen I."/>
            <person name="Piegu B."/>
            <person name="Poliakov A."/>
            <person name="Robbens S."/>
            <person name="Schmutz J."/>
            <person name="Toulza E."/>
            <person name="Wyss T."/>
            <person name="Zelensky A."/>
            <person name="Zhou K."/>
            <person name="Armbrust E.V."/>
            <person name="Bhattacharya D."/>
            <person name="Goodenough U.W."/>
            <person name="Van de Peer Y."/>
            <person name="Grigoriev I.V."/>
        </authorList>
    </citation>
    <scope>NUCLEOTIDE SEQUENCE [LARGE SCALE GENOMIC DNA]</scope>
    <source>
        <strain evidence="3 4">CCMP1545</strain>
    </source>
</reference>
<gene>
    <name evidence="3" type="ORF">MICPUCDRAFT_57502</name>
</gene>
<keyword evidence="2" id="KW-0812">Transmembrane</keyword>
<dbReference type="OMA" id="FFYLPEK"/>
<keyword evidence="2" id="KW-1133">Transmembrane helix</keyword>